<feature type="domain" description="CCHC-type" evidence="1">
    <location>
        <begin position="228"/>
        <end position="244"/>
    </location>
</feature>
<dbReference type="AlphaFoldDB" id="A0A4C1Z1I0"/>
<sequence>MVTAVHGHLQHQRHHQCVFGFLGENKMSNEGEKGKCGFAELHKFYVGIQGSEESYTHWTTRLRGLAADCEFSDLQEKNLDKFVMGMRSGQECDTLFAENIKELTLTKAVDLAESIGCTRTGAVAAPTKNERFSLPHDTVVKINSNSAAADTGAGTSTRVHREADRYEAGGTSDARGAHGQCYSEGRGTSGRFFSRYSFDAGLSRANEECFTCGGTNHPFSFCRFRTHACRKCKVRGHLAKMCSNAGDGNMHHIREGKSERRR</sequence>
<dbReference type="SMART" id="SM00343">
    <property type="entry name" value="ZnF_C2HC"/>
    <property type="match status" value="2"/>
</dbReference>
<dbReference type="Proteomes" id="UP000299102">
    <property type="component" value="Unassembled WGS sequence"/>
</dbReference>
<evidence type="ECO:0000259" key="1">
    <source>
        <dbReference type="SMART" id="SM00343"/>
    </source>
</evidence>
<evidence type="ECO:0000313" key="3">
    <source>
        <dbReference type="Proteomes" id="UP000299102"/>
    </source>
</evidence>
<evidence type="ECO:0000313" key="2">
    <source>
        <dbReference type="EMBL" id="GBP82591.1"/>
    </source>
</evidence>
<dbReference type="InterPro" id="IPR001878">
    <property type="entry name" value="Znf_CCHC"/>
</dbReference>
<dbReference type="GO" id="GO:0008270">
    <property type="term" value="F:zinc ion binding"/>
    <property type="evidence" value="ECO:0007669"/>
    <property type="project" value="InterPro"/>
</dbReference>
<organism evidence="2 3">
    <name type="scientific">Eumeta variegata</name>
    <name type="common">Bagworm moth</name>
    <name type="synonym">Eumeta japonica</name>
    <dbReference type="NCBI Taxonomy" id="151549"/>
    <lineage>
        <taxon>Eukaryota</taxon>
        <taxon>Metazoa</taxon>
        <taxon>Ecdysozoa</taxon>
        <taxon>Arthropoda</taxon>
        <taxon>Hexapoda</taxon>
        <taxon>Insecta</taxon>
        <taxon>Pterygota</taxon>
        <taxon>Neoptera</taxon>
        <taxon>Endopterygota</taxon>
        <taxon>Lepidoptera</taxon>
        <taxon>Glossata</taxon>
        <taxon>Ditrysia</taxon>
        <taxon>Tineoidea</taxon>
        <taxon>Psychidae</taxon>
        <taxon>Oiketicinae</taxon>
        <taxon>Eumeta</taxon>
    </lineage>
</organism>
<dbReference type="Pfam" id="PF00098">
    <property type="entry name" value="zf-CCHC"/>
    <property type="match status" value="1"/>
</dbReference>
<dbReference type="GO" id="GO:0003676">
    <property type="term" value="F:nucleic acid binding"/>
    <property type="evidence" value="ECO:0007669"/>
    <property type="project" value="InterPro"/>
</dbReference>
<protein>
    <recommendedName>
        <fullName evidence="1">CCHC-type domain-containing protein</fullName>
    </recommendedName>
</protein>
<accession>A0A4C1Z1I0</accession>
<dbReference type="OrthoDB" id="6772952at2759"/>
<dbReference type="Gene3D" id="4.10.60.10">
    <property type="entry name" value="Zinc finger, CCHC-type"/>
    <property type="match status" value="1"/>
</dbReference>
<dbReference type="EMBL" id="BGZK01001572">
    <property type="protein sequence ID" value="GBP82591.1"/>
    <property type="molecule type" value="Genomic_DNA"/>
</dbReference>
<dbReference type="InterPro" id="IPR036875">
    <property type="entry name" value="Znf_CCHC_sf"/>
</dbReference>
<gene>
    <name evidence="2" type="ORF">EVAR_69813_1</name>
</gene>
<keyword evidence="3" id="KW-1185">Reference proteome</keyword>
<reference evidence="2 3" key="1">
    <citation type="journal article" date="2019" name="Commun. Biol.">
        <title>The bagworm genome reveals a unique fibroin gene that provides high tensile strength.</title>
        <authorList>
            <person name="Kono N."/>
            <person name="Nakamura H."/>
            <person name="Ohtoshi R."/>
            <person name="Tomita M."/>
            <person name="Numata K."/>
            <person name="Arakawa K."/>
        </authorList>
    </citation>
    <scope>NUCLEOTIDE SEQUENCE [LARGE SCALE GENOMIC DNA]</scope>
</reference>
<name>A0A4C1Z1I0_EUMVA</name>
<dbReference type="SUPFAM" id="SSF57756">
    <property type="entry name" value="Retrovirus zinc finger-like domains"/>
    <property type="match status" value="1"/>
</dbReference>
<proteinExistence type="predicted"/>
<comment type="caution">
    <text evidence="2">The sequence shown here is derived from an EMBL/GenBank/DDBJ whole genome shotgun (WGS) entry which is preliminary data.</text>
</comment>
<feature type="domain" description="CCHC-type" evidence="1">
    <location>
        <begin position="208"/>
        <end position="224"/>
    </location>
</feature>